<dbReference type="AlphaFoldDB" id="A0A6G1FF57"/>
<reference evidence="1 2" key="1">
    <citation type="submission" date="2019-11" db="EMBL/GenBank/DDBJ databases">
        <title>Whole genome sequence of Oryza granulata.</title>
        <authorList>
            <person name="Li W."/>
        </authorList>
    </citation>
    <scope>NUCLEOTIDE SEQUENCE [LARGE SCALE GENOMIC DNA]</scope>
    <source>
        <strain evidence="2">cv. Menghai</strain>
        <tissue evidence="1">Leaf</tissue>
    </source>
</reference>
<accession>A0A6G1FF57</accession>
<evidence type="ECO:0000313" key="1">
    <source>
        <dbReference type="EMBL" id="KAF0935560.1"/>
    </source>
</evidence>
<gene>
    <name evidence="1" type="ORF">E2562_034433</name>
</gene>
<dbReference type="Proteomes" id="UP000479710">
    <property type="component" value="Unassembled WGS sequence"/>
</dbReference>
<protein>
    <submittedName>
        <fullName evidence="1">Uncharacterized protein</fullName>
    </submittedName>
</protein>
<sequence>MRWLEGVGGRRRCGRLRLIAWHGTGFKRWRRQRRRLGYGSGLGRHHVVSVVRQQEMAPRRSYDSRRRWTAVAMCGGDDCD</sequence>
<comment type="caution">
    <text evidence="1">The sequence shown here is derived from an EMBL/GenBank/DDBJ whole genome shotgun (WGS) entry which is preliminary data.</text>
</comment>
<keyword evidence="2" id="KW-1185">Reference proteome</keyword>
<organism evidence="1 2">
    <name type="scientific">Oryza meyeriana var. granulata</name>
    <dbReference type="NCBI Taxonomy" id="110450"/>
    <lineage>
        <taxon>Eukaryota</taxon>
        <taxon>Viridiplantae</taxon>
        <taxon>Streptophyta</taxon>
        <taxon>Embryophyta</taxon>
        <taxon>Tracheophyta</taxon>
        <taxon>Spermatophyta</taxon>
        <taxon>Magnoliopsida</taxon>
        <taxon>Liliopsida</taxon>
        <taxon>Poales</taxon>
        <taxon>Poaceae</taxon>
        <taxon>BOP clade</taxon>
        <taxon>Oryzoideae</taxon>
        <taxon>Oryzeae</taxon>
        <taxon>Oryzinae</taxon>
        <taxon>Oryza</taxon>
        <taxon>Oryza meyeriana</taxon>
    </lineage>
</organism>
<name>A0A6G1FF57_9ORYZ</name>
<evidence type="ECO:0000313" key="2">
    <source>
        <dbReference type="Proteomes" id="UP000479710"/>
    </source>
</evidence>
<proteinExistence type="predicted"/>
<dbReference type="EMBL" id="SPHZ02000001">
    <property type="protein sequence ID" value="KAF0935560.1"/>
    <property type="molecule type" value="Genomic_DNA"/>
</dbReference>